<dbReference type="PANTHER" id="PTHR43783:SF1">
    <property type="entry name" value="UDP-N-ACETYLGLUCOSAMINE 1-CARBOXYVINYLTRANSFERASE"/>
    <property type="match status" value="1"/>
</dbReference>
<dbReference type="Gene3D" id="3.65.10.10">
    <property type="entry name" value="Enolpyruvate transferase domain"/>
    <property type="match status" value="2"/>
</dbReference>
<dbReference type="InterPro" id="IPR036968">
    <property type="entry name" value="Enolpyruvate_Tfrase_sf"/>
</dbReference>
<dbReference type="EMBL" id="MFKE01000028">
    <property type="protein sequence ID" value="OGG34511.1"/>
    <property type="molecule type" value="Genomic_DNA"/>
</dbReference>
<dbReference type="InterPro" id="IPR013792">
    <property type="entry name" value="RNA3'P_cycl/enolpyr_Trfase_a/b"/>
</dbReference>
<comment type="pathway">
    <text evidence="2 12">Cell wall biogenesis; peptidoglycan biosynthesis.</text>
</comment>
<dbReference type="EC" id="2.5.1.7" evidence="12"/>
<evidence type="ECO:0000256" key="12">
    <source>
        <dbReference type="HAMAP-Rule" id="MF_00111"/>
    </source>
</evidence>
<organism evidence="14 15">
    <name type="scientific">Candidatus Gottesmanbacteria bacterium RIFOXYB1_FULL_47_11</name>
    <dbReference type="NCBI Taxonomy" id="1798401"/>
    <lineage>
        <taxon>Bacteria</taxon>
        <taxon>Candidatus Gottesmaniibacteriota</taxon>
    </lineage>
</organism>
<dbReference type="PANTHER" id="PTHR43783">
    <property type="entry name" value="UDP-N-ACETYLGLUCOSAMINE 1-CARBOXYVINYLTRANSFERASE"/>
    <property type="match status" value="1"/>
</dbReference>
<dbReference type="GO" id="GO:0019277">
    <property type="term" value="P:UDP-N-acetylgalactosamine biosynthetic process"/>
    <property type="evidence" value="ECO:0007669"/>
    <property type="project" value="InterPro"/>
</dbReference>
<reference evidence="14 15" key="1">
    <citation type="journal article" date="2016" name="Nat. Commun.">
        <title>Thousands of microbial genomes shed light on interconnected biogeochemical processes in an aquifer system.</title>
        <authorList>
            <person name="Anantharaman K."/>
            <person name="Brown C.T."/>
            <person name="Hug L.A."/>
            <person name="Sharon I."/>
            <person name="Castelle C.J."/>
            <person name="Probst A.J."/>
            <person name="Thomas B.C."/>
            <person name="Singh A."/>
            <person name="Wilkins M.J."/>
            <person name="Karaoz U."/>
            <person name="Brodie E.L."/>
            <person name="Williams K.H."/>
            <person name="Hubbard S.S."/>
            <person name="Banfield J.F."/>
        </authorList>
    </citation>
    <scope>NUCLEOTIDE SEQUENCE [LARGE SCALE GENOMIC DNA]</scope>
</reference>
<evidence type="ECO:0000256" key="3">
    <source>
        <dbReference type="ARBA" id="ARBA00022490"/>
    </source>
</evidence>
<dbReference type="SUPFAM" id="SSF55205">
    <property type="entry name" value="EPT/RTPC-like"/>
    <property type="match status" value="1"/>
</dbReference>
<dbReference type="HAMAP" id="MF_00111">
    <property type="entry name" value="MurA"/>
    <property type="match status" value="1"/>
</dbReference>
<evidence type="ECO:0000256" key="2">
    <source>
        <dbReference type="ARBA" id="ARBA00004752"/>
    </source>
</evidence>
<dbReference type="GO" id="GO:0008760">
    <property type="term" value="F:UDP-N-acetylglucosamine 1-carboxyvinyltransferase activity"/>
    <property type="evidence" value="ECO:0007669"/>
    <property type="project" value="UniProtKB-UniRule"/>
</dbReference>
<evidence type="ECO:0000259" key="13">
    <source>
        <dbReference type="Pfam" id="PF00275"/>
    </source>
</evidence>
<evidence type="ECO:0000256" key="9">
    <source>
        <dbReference type="ARBA" id="ARBA00023316"/>
    </source>
</evidence>
<proteinExistence type="inferred from homology"/>
<dbReference type="NCBIfam" id="NF006873">
    <property type="entry name" value="PRK09369.1"/>
    <property type="match status" value="1"/>
</dbReference>
<comment type="subcellular location">
    <subcellularLocation>
        <location evidence="1 12">Cytoplasm</location>
    </subcellularLocation>
</comment>
<feature type="active site" description="Proton donor" evidence="12">
    <location>
        <position position="116"/>
    </location>
</feature>
<evidence type="ECO:0000256" key="7">
    <source>
        <dbReference type="ARBA" id="ARBA00022984"/>
    </source>
</evidence>
<dbReference type="GO" id="GO:0008360">
    <property type="term" value="P:regulation of cell shape"/>
    <property type="evidence" value="ECO:0007669"/>
    <property type="project" value="UniProtKB-KW"/>
</dbReference>
<evidence type="ECO:0000256" key="4">
    <source>
        <dbReference type="ARBA" id="ARBA00022618"/>
    </source>
</evidence>
<dbReference type="GO" id="GO:0051301">
    <property type="term" value="P:cell division"/>
    <property type="evidence" value="ECO:0007669"/>
    <property type="project" value="UniProtKB-KW"/>
</dbReference>
<keyword evidence="6 12" id="KW-0133">Cell shape</keyword>
<dbReference type="UniPathway" id="UPA00219"/>
<dbReference type="NCBIfam" id="TIGR01072">
    <property type="entry name" value="murA"/>
    <property type="match status" value="1"/>
</dbReference>
<dbReference type="GO" id="GO:0005737">
    <property type="term" value="C:cytoplasm"/>
    <property type="evidence" value="ECO:0007669"/>
    <property type="project" value="UniProtKB-SubCell"/>
</dbReference>
<feature type="binding site" evidence="12">
    <location>
        <position position="92"/>
    </location>
    <ligand>
        <name>UDP-N-acetyl-alpha-D-glucosamine</name>
        <dbReference type="ChEBI" id="CHEBI:57705"/>
    </ligand>
</feature>
<evidence type="ECO:0000256" key="5">
    <source>
        <dbReference type="ARBA" id="ARBA00022679"/>
    </source>
</evidence>
<evidence type="ECO:0000256" key="11">
    <source>
        <dbReference type="ARBA" id="ARBA00047527"/>
    </source>
</evidence>
<evidence type="ECO:0000313" key="14">
    <source>
        <dbReference type="EMBL" id="OGG34511.1"/>
    </source>
</evidence>
<evidence type="ECO:0000256" key="1">
    <source>
        <dbReference type="ARBA" id="ARBA00004496"/>
    </source>
</evidence>
<feature type="binding site" evidence="12">
    <location>
        <position position="329"/>
    </location>
    <ligand>
        <name>UDP-N-acetyl-alpha-D-glucosamine</name>
        <dbReference type="ChEBI" id="CHEBI:57705"/>
    </ligand>
</feature>
<dbReference type="InterPro" id="IPR001986">
    <property type="entry name" value="Enolpyruvate_Tfrase_dom"/>
</dbReference>
<comment type="caution">
    <text evidence="14">The sequence shown here is derived from an EMBL/GenBank/DDBJ whole genome shotgun (WGS) entry which is preliminary data.</text>
</comment>
<keyword evidence="5 12" id="KW-0808">Transferase</keyword>
<dbReference type="InterPro" id="IPR005750">
    <property type="entry name" value="UDP_GlcNAc_COvinyl_MurA"/>
</dbReference>
<dbReference type="AlphaFoldDB" id="A0A1F6BC30"/>
<dbReference type="GO" id="GO:0009252">
    <property type="term" value="P:peptidoglycan biosynthetic process"/>
    <property type="evidence" value="ECO:0007669"/>
    <property type="project" value="UniProtKB-UniRule"/>
</dbReference>
<evidence type="ECO:0000313" key="15">
    <source>
        <dbReference type="Proteomes" id="UP000176186"/>
    </source>
</evidence>
<protein>
    <recommendedName>
        <fullName evidence="12">UDP-N-acetylglucosamine 1-carboxyvinyltransferase</fullName>
        <ecNumber evidence="12">2.5.1.7</ecNumber>
    </recommendedName>
    <alternativeName>
        <fullName evidence="12">Enoylpyruvate transferase</fullName>
    </alternativeName>
    <alternativeName>
        <fullName evidence="12">UDP-N-acetylglucosamine enolpyruvyl transferase</fullName>
        <shortName evidence="12">EPT</shortName>
    </alternativeName>
</protein>
<comment type="similarity">
    <text evidence="10 12">Belongs to the EPSP synthase family. MurA subfamily.</text>
</comment>
<keyword evidence="8 12" id="KW-0131">Cell cycle</keyword>
<evidence type="ECO:0000256" key="6">
    <source>
        <dbReference type="ARBA" id="ARBA00022960"/>
    </source>
</evidence>
<keyword evidence="9 12" id="KW-0961">Cell wall biogenesis/degradation</keyword>
<feature type="binding site" evidence="12">
    <location>
        <position position="307"/>
    </location>
    <ligand>
        <name>UDP-N-acetyl-alpha-D-glucosamine</name>
        <dbReference type="ChEBI" id="CHEBI:57705"/>
    </ligand>
</feature>
<sequence>MDKLIITGGNPLKGEIAVAGAKNVALKILVASLLTDEELVIHNVPQISDVQFMLEVLTELGVQSTVEGNTIRVVNKHKTDAKVPLEVGSRLRTSSMVMGPLLARYGRATTPNPGGCRLGARPIDRHIDALKDMGADITYNSNDGYFYGHTEGLHGATIHFEKNTHTGTETLILAAVLAKGQTILENAAEEVEIDDLIACLNKMGANIKRTDPRTIVIDGVSALHGAEYSIIPDRNEEITFAIAAAMTKGDVTVKNSQREHLAAFLEAFKNAGGTYEPVDGTTTRYCCGGSIHPTDIVTSQYPGFMTDWQAPWAVFMTQATGVSTIHETVFESRFSYVSELKKMGAHIEFFDPDVPHPDTFYNFNWADRVEGSHQAIRITGPTALHNAVLEITDLRAVATLVLAALVAPGESIIHGVGQVDRGYERIEERLRTLGATIERVKEE</sequence>
<feature type="binding site" evidence="12">
    <location>
        <begin position="22"/>
        <end position="23"/>
    </location>
    <ligand>
        <name>phosphoenolpyruvate</name>
        <dbReference type="ChEBI" id="CHEBI:58702"/>
    </ligand>
</feature>
<dbReference type="InterPro" id="IPR050068">
    <property type="entry name" value="MurA_subfamily"/>
</dbReference>
<feature type="modified residue" description="2-(S-cysteinyl)pyruvic acid O-phosphothioketal" evidence="12">
    <location>
        <position position="116"/>
    </location>
</feature>
<comment type="function">
    <text evidence="12">Cell wall formation. Adds enolpyruvyl to UDP-N-acetylglucosamine.</text>
</comment>
<gene>
    <name evidence="12" type="primary">murA</name>
    <name evidence="14" type="ORF">A2363_04930</name>
</gene>
<evidence type="ECO:0000256" key="8">
    <source>
        <dbReference type="ARBA" id="ARBA00023306"/>
    </source>
</evidence>
<feature type="domain" description="Enolpyruvate transferase" evidence="13">
    <location>
        <begin position="7"/>
        <end position="430"/>
    </location>
</feature>
<dbReference type="CDD" id="cd01555">
    <property type="entry name" value="UdpNAET"/>
    <property type="match status" value="1"/>
</dbReference>
<keyword evidence="3 12" id="KW-0963">Cytoplasm</keyword>
<name>A0A1F6BC30_9BACT</name>
<dbReference type="Proteomes" id="UP000176186">
    <property type="component" value="Unassembled WGS sequence"/>
</dbReference>
<dbReference type="STRING" id="1798401.A2363_04930"/>
<evidence type="ECO:0000256" key="10">
    <source>
        <dbReference type="ARBA" id="ARBA00038367"/>
    </source>
</evidence>
<keyword evidence="4 12" id="KW-0132">Cell division</keyword>
<dbReference type="GO" id="GO:0071555">
    <property type="term" value="P:cell wall organization"/>
    <property type="evidence" value="ECO:0007669"/>
    <property type="project" value="UniProtKB-KW"/>
</dbReference>
<comment type="catalytic activity">
    <reaction evidence="11 12">
        <text>phosphoenolpyruvate + UDP-N-acetyl-alpha-D-glucosamine = UDP-N-acetyl-3-O-(1-carboxyvinyl)-alpha-D-glucosamine + phosphate</text>
        <dbReference type="Rhea" id="RHEA:18681"/>
        <dbReference type="ChEBI" id="CHEBI:43474"/>
        <dbReference type="ChEBI" id="CHEBI:57705"/>
        <dbReference type="ChEBI" id="CHEBI:58702"/>
        <dbReference type="ChEBI" id="CHEBI:68483"/>
        <dbReference type="EC" id="2.5.1.7"/>
    </reaction>
</comment>
<accession>A0A1F6BC30</accession>
<dbReference type="Pfam" id="PF00275">
    <property type="entry name" value="EPSP_synthase"/>
    <property type="match status" value="1"/>
</dbReference>
<keyword evidence="12" id="KW-0670">Pyruvate</keyword>
<keyword evidence="7 12" id="KW-0573">Peptidoglycan synthesis</keyword>
<comment type="caution">
    <text evidence="12">Lacks conserved residue(s) required for the propagation of feature annotation.</text>
</comment>